<dbReference type="GO" id="GO:0005886">
    <property type="term" value="C:plasma membrane"/>
    <property type="evidence" value="ECO:0007669"/>
    <property type="project" value="TreeGrafter"/>
</dbReference>
<dbReference type="NCBIfam" id="TIGR03083">
    <property type="entry name" value="maleylpyruvate isomerase family mycothiol-dependent enzyme"/>
    <property type="match status" value="1"/>
</dbReference>
<dbReference type="RefSeq" id="WP_307245149.1">
    <property type="nucleotide sequence ID" value="NZ_JAUSUZ010000001.1"/>
</dbReference>
<organism evidence="2 3">
    <name type="scientific">Catenuloplanes indicus</name>
    <dbReference type="NCBI Taxonomy" id="137267"/>
    <lineage>
        <taxon>Bacteria</taxon>
        <taxon>Bacillati</taxon>
        <taxon>Actinomycetota</taxon>
        <taxon>Actinomycetes</taxon>
        <taxon>Micromonosporales</taxon>
        <taxon>Micromonosporaceae</taxon>
        <taxon>Catenuloplanes</taxon>
    </lineage>
</organism>
<dbReference type="AlphaFoldDB" id="A0AAE4B1K3"/>
<comment type="caution">
    <text evidence="2">The sequence shown here is derived from an EMBL/GenBank/DDBJ whole genome shotgun (WGS) entry which is preliminary data.</text>
</comment>
<accession>A0AAE4B1K3</accession>
<dbReference type="GO" id="GO:0046872">
    <property type="term" value="F:metal ion binding"/>
    <property type="evidence" value="ECO:0007669"/>
    <property type="project" value="InterPro"/>
</dbReference>
<dbReference type="InterPro" id="IPR024344">
    <property type="entry name" value="MDMPI_metal-binding"/>
</dbReference>
<evidence type="ECO:0000313" key="3">
    <source>
        <dbReference type="Proteomes" id="UP001240236"/>
    </source>
</evidence>
<evidence type="ECO:0000313" key="2">
    <source>
        <dbReference type="EMBL" id="MDQ0369721.1"/>
    </source>
</evidence>
<dbReference type="EMBL" id="JAUSUZ010000001">
    <property type="protein sequence ID" value="MDQ0369721.1"/>
    <property type="molecule type" value="Genomic_DNA"/>
</dbReference>
<evidence type="ECO:0000259" key="1">
    <source>
        <dbReference type="Pfam" id="PF11716"/>
    </source>
</evidence>
<dbReference type="PANTHER" id="PTHR40758:SF1">
    <property type="entry name" value="CONSERVED PROTEIN"/>
    <property type="match status" value="1"/>
</dbReference>
<dbReference type="InterPro" id="IPR034660">
    <property type="entry name" value="DinB/YfiT-like"/>
</dbReference>
<sequence length="166" mass="18301">MRTERFRECLTADAARLREAIVAAAPAPVPTCPGWTVTELADHVTQVYRHKTVVLRTGAFPEELPPAPAGGVLDRYDAAYAELVAELAARDPGETVPTWYPPDQTVGFWARRMAHETVIHRVDGELAAGLPRARIPADLAVDGVDEVLVRFLDHGSRHWPDDFATR</sequence>
<dbReference type="InterPro" id="IPR017517">
    <property type="entry name" value="Maleyloyr_isom"/>
</dbReference>
<dbReference type="PANTHER" id="PTHR40758">
    <property type="entry name" value="CONSERVED PROTEIN"/>
    <property type="match status" value="1"/>
</dbReference>
<keyword evidence="3" id="KW-1185">Reference proteome</keyword>
<dbReference type="Pfam" id="PF11716">
    <property type="entry name" value="MDMPI_N"/>
    <property type="match status" value="1"/>
</dbReference>
<gene>
    <name evidence="2" type="ORF">J2S42_006390</name>
</gene>
<name>A0AAE4B1K3_9ACTN</name>
<dbReference type="SUPFAM" id="SSF109854">
    <property type="entry name" value="DinB/YfiT-like putative metalloenzymes"/>
    <property type="match status" value="1"/>
</dbReference>
<proteinExistence type="predicted"/>
<reference evidence="2 3" key="1">
    <citation type="submission" date="2023-07" db="EMBL/GenBank/DDBJ databases">
        <title>Sequencing the genomes of 1000 actinobacteria strains.</title>
        <authorList>
            <person name="Klenk H.-P."/>
        </authorList>
    </citation>
    <scope>NUCLEOTIDE SEQUENCE [LARGE SCALE GENOMIC DNA]</scope>
    <source>
        <strain evidence="2 3">DSM 44709</strain>
    </source>
</reference>
<feature type="domain" description="Mycothiol-dependent maleylpyruvate isomerase metal-binding" evidence="1">
    <location>
        <begin position="10"/>
        <end position="123"/>
    </location>
</feature>
<dbReference type="Proteomes" id="UP001240236">
    <property type="component" value="Unassembled WGS sequence"/>
</dbReference>
<protein>
    <submittedName>
        <fullName evidence="2">Uncharacterized protein (TIGR03083 family)</fullName>
    </submittedName>
</protein>